<protein>
    <recommendedName>
        <fullName evidence="17">Collagen, type XIV, alpha 1b</fullName>
    </recommendedName>
</protein>
<evidence type="ECO:0000256" key="12">
    <source>
        <dbReference type="SAM" id="Phobius"/>
    </source>
</evidence>
<evidence type="ECO:0000256" key="2">
    <source>
        <dbReference type="ARBA" id="ARBA00022525"/>
    </source>
</evidence>
<dbReference type="Gene3D" id="2.60.40.10">
    <property type="entry name" value="Immunoglobulins"/>
    <property type="match status" value="8"/>
</dbReference>
<evidence type="ECO:0008006" key="17">
    <source>
        <dbReference type="Google" id="ProtNLM"/>
    </source>
</evidence>
<dbReference type="InterPro" id="IPR008160">
    <property type="entry name" value="Collagen"/>
</dbReference>
<keyword evidence="12" id="KW-0812">Transmembrane</keyword>
<dbReference type="InterPro" id="IPR013320">
    <property type="entry name" value="ConA-like_dom_sf"/>
</dbReference>
<evidence type="ECO:0000256" key="3">
    <source>
        <dbReference type="ARBA" id="ARBA00022530"/>
    </source>
</evidence>
<keyword evidence="7" id="KW-0176">Collagen</keyword>
<dbReference type="FunFam" id="2.60.40.10:FF:000234">
    <property type="entry name" value="Collagen, type XII, alpha 1"/>
    <property type="match status" value="2"/>
</dbReference>
<dbReference type="FunFam" id="2.60.120.200:FF:000008">
    <property type="entry name" value="Collagen type XII alpha 1 chain"/>
    <property type="match status" value="1"/>
</dbReference>
<dbReference type="FunFam" id="2.60.40.10:FF:000480">
    <property type="entry name" value="Collagen, type XII, alpha 1"/>
    <property type="match status" value="1"/>
</dbReference>
<dbReference type="Pfam" id="PF00041">
    <property type="entry name" value="fn3"/>
    <property type="match status" value="5"/>
</dbReference>
<evidence type="ECO:0000259" key="14">
    <source>
        <dbReference type="PROSITE" id="PS50853"/>
    </source>
</evidence>
<evidence type="ECO:0000259" key="13">
    <source>
        <dbReference type="PROSITE" id="PS50234"/>
    </source>
</evidence>
<evidence type="ECO:0000256" key="7">
    <source>
        <dbReference type="ARBA" id="ARBA00023119"/>
    </source>
</evidence>
<reference evidence="15" key="2">
    <citation type="submission" date="2025-08" db="UniProtKB">
        <authorList>
            <consortium name="Ensembl"/>
        </authorList>
    </citation>
    <scope>IDENTIFICATION</scope>
</reference>
<dbReference type="PANTHER" id="PTHR24020:SF15">
    <property type="entry name" value="COLLAGEN ALPHA-1(XIV) CHAIN"/>
    <property type="match status" value="1"/>
</dbReference>
<organism evidence="15 16">
    <name type="scientific">Oncorhynchus mykiss</name>
    <name type="common">Rainbow trout</name>
    <name type="synonym">Salmo gairdneri</name>
    <dbReference type="NCBI Taxonomy" id="8022"/>
    <lineage>
        <taxon>Eukaryota</taxon>
        <taxon>Metazoa</taxon>
        <taxon>Chordata</taxon>
        <taxon>Craniata</taxon>
        <taxon>Vertebrata</taxon>
        <taxon>Euteleostomi</taxon>
        <taxon>Actinopterygii</taxon>
        <taxon>Neopterygii</taxon>
        <taxon>Teleostei</taxon>
        <taxon>Protacanthopterygii</taxon>
        <taxon>Salmoniformes</taxon>
        <taxon>Salmonidae</taxon>
        <taxon>Salmoninae</taxon>
        <taxon>Oncorhynchus</taxon>
    </lineage>
</organism>
<dbReference type="SUPFAM" id="SSF49265">
    <property type="entry name" value="Fibronectin type III"/>
    <property type="match status" value="8"/>
</dbReference>
<feature type="compositionally biased region" description="Pro residues" evidence="11">
    <location>
        <begin position="980"/>
        <end position="991"/>
    </location>
</feature>
<dbReference type="FunFam" id="2.60.40.10:FF:000514">
    <property type="entry name" value="Collagen alpha-1(XIV) chain isoform X2"/>
    <property type="match status" value="1"/>
</dbReference>
<dbReference type="CDD" id="cd00063">
    <property type="entry name" value="FN3"/>
    <property type="match status" value="6"/>
</dbReference>
<keyword evidence="12" id="KW-1133">Transmembrane helix</keyword>
<dbReference type="FunFam" id="2.60.40.10:FF:000444">
    <property type="entry name" value="Collagen alpha-1(XIV) chain isoform X2"/>
    <property type="match status" value="1"/>
</dbReference>
<keyword evidence="5" id="KW-0677">Repeat</keyword>
<feature type="domain" description="VWFA" evidence="13">
    <location>
        <begin position="1004"/>
        <end position="1177"/>
    </location>
</feature>
<reference evidence="15" key="3">
    <citation type="submission" date="2025-09" db="UniProtKB">
        <authorList>
            <consortium name="Ensembl"/>
        </authorList>
    </citation>
    <scope>IDENTIFICATION</scope>
</reference>
<dbReference type="InterPro" id="IPR048287">
    <property type="entry name" value="TSPN-like_N"/>
</dbReference>
<evidence type="ECO:0000313" key="16">
    <source>
        <dbReference type="Proteomes" id="UP000694395"/>
    </source>
</evidence>
<feature type="domain" description="Fibronectin type-III" evidence="14">
    <location>
        <begin position="329"/>
        <end position="418"/>
    </location>
</feature>
<comment type="similarity">
    <text evidence="10">Belongs to the fibril-associated collagens with interrupted helices (FACIT) family.</text>
</comment>
<keyword evidence="12" id="KW-0472">Membrane</keyword>
<dbReference type="InterPro" id="IPR002035">
    <property type="entry name" value="VWF_A"/>
</dbReference>
<dbReference type="PROSITE" id="PS50234">
    <property type="entry name" value="VWFA"/>
    <property type="match status" value="2"/>
</dbReference>
<name>A0A8K9WYB8_ONCMY</name>
<dbReference type="InterPro" id="IPR013783">
    <property type="entry name" value="Ig-like_fold"/>
</dbReference>
<feature type="transmembrane region" description="Helical" evidence="12">
    <location>
        <begin position="6"/>
        <end position="24"/>
    </location>
</feature>
<keyword evidence="8" id="KW-0325">Glycoprotein</keyword>
<comment type="subcellular location">
    <subcellularLocation>
        <location evidence="1">Secreted</location>
        <location evidence="1">Extracellular space</location>
        <location evidence="1">Extracellular matrix</location>
    </subcellularLocation>
</comment>
<keyword evidence="2" id="KW-0964">Secreted</keyword>
<feature type="domain" description="Fibronectin type-III" evidence="14">
    <location>
        <begin position="511"/>
        <end position="600"/>
    </location>
</feature>
<dbReference type="InterPro" id="IPR003961">
    <property type="entry name" value="FN3_dom"/>
</dbReference>
<dbReference type="PANTHER" id="PTHR24020">
    <property type="entry name" value="COLLAGEN ALPHA"/>
    <property type="match status" value="1"/>
</dbReference>
<evidence type="ECO:0000256" key="11">
    <source>
        <dbReference type="SAM" id="MobiDB-lite"/>
    </source>
</evidence>
<dbReference type="GeneTree" id="ENSGT00940000153769"/>
<evidence type="ECO:0000256" key="6">
    <source>
        <dbReference type="ARBA" id="ARBA00022889"/>
    </source>
</evidence>
<feature type="compositionally biased region" description="Low complexity" evidence="11">
    <location>
        <begin position="1605"/>
        <end position="1614"/>
    </location>
</feature>
<dbReference type="Gene3D" id="2.60.120.200">
    <property type="match status" value="1"/>
</dbReference>
<dbReference type="Ensembl" id="ENSOMYT00000148617.1">
    <property type="protein sequence ID" value="ENSOMYP00000125136.1"/>
    <property type="gene ID" value="ENSOMYG00000016450.2"/>
</dbReference>
<evidence type="ECO:0000256" key="9">
    <source>
        <dbReference type="ARBA" id="ARBA00023278"/>
    </source>
</evidence>
<accession>A0A8K9WYB8</accession>
<proteinExistence type="inferred from homology"/>
<dbReference type="PROSITE" id="PS50853">
    <property type="entry name" value="FN3"/>
    <property type="match status" value="5"/>
</dbReference>
<evidence type="ECO:0000256" key="1">
    <source>
        <dbReference type="ARBA" id="ARBA00004498"/>
    </source>
</evidence>
<feature type="region of interest" description="Disordered" evidence="11">
    <location>
        <begin position="969"/>
        <end position="994"/>
    </location>
</feature>
<feature type="domain" description="Fibronectin type-III" evidence="14">
    <location>
        <begin position="419"/>
        <end position="510"/>
    </location>
</feature>
<sequence>MFICILFYSGIWSCLVLTTVRIATPRRLRFKVLSATQLHVSWKEPKGDFESYRFIYSTLSGKVQQCYNQVTIRVEKQNYISITCQMMMSSGYSAQESKPLLGTFEGEKICWFKHNLVCVSFSLTEQFMCKTPAIADIVILVDGSWSIGRINFRLVRMFLENLVSAFHVEFDKTRIGLAQYSGDPRIEWHLNTFTTKEAVIDAVKNLPYKGGNTLTGLALTYILENSYKPESGSRAGVPKIGILITDGKSQDDVQPPARSLREAGIELFAIGVKNADEKELKAIGSPPEETHVYNVADFSVMSSIVEGLTRTVCDRVEQLDKAIKVTMAAPRDLVTSEVTARSFRVSWTHAPGTVEKYRVVFYPASGGQPEEKVVQGTVDTVVLNYLLSLTEYQVAVFAIYASSASEALRGSTTTLALPMVNNLELFDITHNSMRARWRVAEGASGYMILYAPLTEGDAADEKEVKVAETVNEVELENLTPDTEYTVTVYAMYGEEASDPMTSQETTLPLTPARNLRFSDVDHSSARLTWEATSKKANGYRIMYVKTNGVQTNEMDVGRITTLLLRNLTSLTEYTVAIFAIYDEGQAEPLTDSFTTNTVPEPLNLKTSEVSTESFRVSWEHSAQDVVLYRLTWTPTRGGDTKEVLKPPGVSILSPFSTSLSQLILASLFLPPSTLTTLFFYLPPTSCTLSLLSSMPPSLYPSPPLPLPVVHLGARNLLLSDHTTYSMEVSWELQDRNVRQYRVAYVTARGDRAEETKMVPGGQNSLLLQPLLSDTEYKVTVTPVYTDGDGPGVSRMGRTLPLSAPRNLRVSEEWYNRFRITWDTPPSPTMGYRVVYKPISAPGPALETFVGEDVNTMLILNLMSGTEYGVRVIASYTTGSSEALTGKARTLYLGVTNLNTYQVRMNSMCAQWSSHRHATLYRVVIESLLNGHKQEARLGGGATRHCFNDLMANTQYKISVYAQLQDTEGPAVTTTERTSPTRPPTTTPPPTIPSTKEVCKAAKADLAFLVDGSWSIGDESFLKIIRFLYSTTGALDTIGPDGTQVAIVQFSDDARTEFKLNSYDNKERLLEAINRISYKGGNTKTGLAIRHVKDTIFTVGGGIRRGIPKVVVVLTDGRSQDDVNKVSKEMQMEGYIVFAIGFADADYGELVSIASKPSERHVFFVDDLDAFQKIEEKLVTFVCEAATATCPSVAMSGSTLPGFRMMEMFGLVEGLYGRVSGVSMEPGTFNSFPCFRLHNNSLLAQPTKFIHPEGLPSDYTITMLFRLLPETPKEPFALWEILNKDNEPLVGVILDNGGKTLTFFNHDYKGQFQTVTFEGPEIKKLFYGSFHKLHLAISKTNAKAVIDCKLVGEKAINAAGNITTDGLEVLGRMVRSRGKKDNSAPFQLQSFDIVCSTSWASRDKCCELPGLGPIGPVGDAGTPGLQGPPGPQGPSGRTIMGPPAFYPSNGGGNVTCGIDETGWTHQTHSVICSHGLGVTMCFCLQGDLQSQASVQAIARQVCEQLIQSHMARYSSILNHIPSAPVSVRTIPGPPGEPGRQGGQGPQGEQGPAGRPGFPGSNGENGQPGARGLSGEKGDKGSPGVGVQGPRGPVGPPGPTGQGRTGSQGPSGRPGNPGTPGRPGIPGPVGSAGPPGYCDQNSCVGYNVGVSQYLSLWS</sequence>
<dbReference type="Pfam" id="PF00092">
    <property type="entry name" value="VWA"/>
    <property type="match status" value="2"/>
</dbReference>
<dbReference type="SUPFAM" id="SSF53300">
    <property type="entry name" value="vWA-like"/>
    <property type="match status" value="2"/>
</dbReference>
<feature type="compositionally biased region" description="Gly residues" evidence="11">
    <location>
        <begin position="1537"/>
        <end position="1546"/>
    </location>
</feature>
<dbReference type="GO" id="GO:0005615">
    <property type="term" value="C:extracellular space"/>
    <property type="evidence" value="ECO:0007669"/>
    <property type="project" value="TreeGrafter"/>
</dbReference>
<dbReference type="GO" id="GO:0005581">
    <property type="term" value="C:collagen trimer"/>
    <property type="evidence" value="ECO:0007669"/>
    <property type="project" value="UniProtKB-KW"/>
</dbReference>
<dbReference type="SMART" id="SM00210">
    <property type="entry name" value="TSPN"/>
    <property type="match status" value="1"/>
</dbReference>
<evidence type="ECO:0000256" key="8">
    <source>
        <dbReference type="ARBA" id="ARBA00023180"/>
    </source>
</evidence>
<evidence type="ECO:0000256" key="4">
    <source>
        <dbReference type="ARBA" id="ARBA00022729"/>
    </source>
</evidence>
<dbReference type="SMART" id="SM00060">
    <property type="entry name" value="FN3"/>
    <property type="match status" value="7"/>
</dbReference>
<feature type="region of interest" description="Disordered" evidence="11">
    <location>
        <begin position="1523"/>
        <end position="1631"/>
    </location>
</feature>
<dbReference type="SUPFAM" id="SSF49899">
    <property type="entry name" value="Concanavalin A-like lectins/glucanases"/>
    <property type="match status" value="1"/>
</dbReference>
<evidence type="ECO:0000256" key="10">
    <source>
        <dbReference type="ARBA" id="ARBA00049648"/>
    </source>
</evidence>
<feature type="domain" description="Fibronectin type-III" evidence="14">
    <location>
        <begin position="803"/>
        <end position="893"/>
    </location>
</feature>
<dbReference type="CDD" id="cd01482">
    <property type="entry name" value="vWA_collagen_alphaI-XII-like"/>
    <property type="match status" value="2"/>
</dbReference>
<keyword evidence="16" id="KW-1185">Reference proteome</keyword>
<dbReference type="SMART" id="SM00327">
    <property type="entry name" value="VWA"/>
    <property type="match status" value="2"/>
</dbReference>
<reference evidence="15" key="1">
    <citation type="submission" date="2020-07" db="EMBL/GenBank/DDBJ databases">
        <title>A long reads based de novo assembly of the rainbow trout Arlee double haploid line genome.</title>
        <authorList>
            <person name="Gao G."/>
            <person name="Palti Y."/>
        </authorList>
    </citation>
    <scope>NUCLEOTIDE SEQUENCE [LARGE SCALE GENOMIC DNA]</scope>
</reference>
<evidence type="ECO:0000313" key="15">
    <source>
        <dbReference type="Ensembl" id="ENSOMYP00000125136.1"/>
    </source>
</evidence>
<keyword evidence="9" id="KW-0379">Hydroxylation</keyword>
<dbReference type="InterPro" id="IPR050525">
    <property type="entry name" value="ECM_Assembly_Org"/>
</dbReference>
<dbReference type="Pfam" id="PF01391">
    <property type="entry name" value="Collagen"/>
    <property type="match status" value="1"/>
</dbReference>
<feature type="domain" description="VWFA" evidence="13">
    <location>
        <begin position="136"/>
        <end position="308"/>
    </location>
</feature>
<dbReference type="GO" id="GO:0005614">
    <property type="term" value="C:interstitial matrix"/>
    <property type="evidence" value="ECO:0007669"/>
    <property type="project" value="TreeGrafter"/>
</dbReference>
<dbReference type="InterPro" id="IPR036465">
    <property type="entry name" value="vWFA_dom_sf"/>
</dbReference>
<dbReference type="GO" id="GO:0007155">
    <property type="term" value="P:cell adhesion"/>
    <property type="evidence" value="ECO:0007669"/>
    <property type="project" value="UniProtKB-KW"/>
</dbReference>
<feature type="domain" description="Fibronectin type-III" evidence="14">
    <location>
        <begin position="712"/>
        <end position="802"/>
    </location>
</feature>
<dbReference type="Proteomes" id="UP000694395">
    <property type="component" value="Chromosome 18"/>
</dbReference>
<keyword evidence="3" id="KW-0272">Extracellular matrix</keyword>
<dbReference type="InterPro" id="IPR036116">
    <property type="entry name" value="FN3_sf"/>
</dbReference>
<dbReference type="PRINTS" id="PR00453">
    <property type="entry name" value="VWFADOMAIN"/>
</dbReference>
<keyword evidence="4" id="KW-0732">Signal</keyword>
<evidence type="ECO:0000256" key="5">
    <source>
        <dbReference type="ARBA" id="ARBA00022737"/>
    </source>
</evidence>
<dbReference type="Gene3D" id="3.40.50.410">
    <property type="entry name" value="von Willebrand factor, type A domain"/>
    <property type="match status" value="2"/>
</dbReference>
<dbReference type="FunFam" id="3.40.50.410:FF:000001">
    <property type="entry name" value="Collagen, type XII, alpha 1"/>
    <property type="match status" value="2"/>
</dbReference>
<keyword evidence="6" id="KW-0130">Cell adhesion</keyword>